<reference evidence="2 3" key="1">
    <citation type="submission" date="2012-07" db="EMBL/GenBank/DDBJ databases">
        <title>Draft genome sequence of Desulfovibrio magneticus str. Maddingley MBC34 obtained from a metagenomic sequence of a methanogenic enrichment isolated from coal-seam formation water in Victoria, Australia.</title>
        <authorList>
            <person name="Greenfield P."/>
            <person name="Hendry P."/>
            <person name="Li D."/>
            <person name="Rosewarne C.P."/>
            <person name="Tran-Dinh N."/>
            <person name="Elbourne L.D.H."/>
            <person name="Paulsen I.T."/>
            <person name="Midgley D.J."/>
        </authorList>
    </citation>
    <scope>NUCLEOTIDE SEQUENCE [LARGE SCALE GENOMIC DNA]</scope>
    <source>
        <strain evidence="3">Maddingley MBC34</strain>
    </source>
</reference>
<dbReference type="PATRIC" id="fig|1206767.3.peg.2289"/>
<evidence type="ECO:0000313" key="3">
    <source>
        <dbReference type="Proteomes" id="UP000006272"/>
    </source>
</evidence>
<feature type="transmembrane region" description="Helical" evidence="1">
    <location>
        <begin position="35"/>
        <end position="54"/>
    </location>
</feature>
<name>K6GPR0_9BACT</name>
<comment type="caution">
    <text evidence="2">The sequence shown here is derived from an EMBL/GenBank/DDBJ whole genome shotgun (WGS) entry which is preliminary data.</text>
</comment>
<protein>
    <submittedName>
        <fullName evidence="2">Uncharacterized protein</fullName>
    </submittedName>
</protein>
<keyword evidence="1" id="KW-0812">Transmembrane</keyword>
<evidence type="ECO:0000256" key="1">
    <source>
        <dbReference type="SAM" id="Phobius"/>
    </source>
</evidence>
<organism evidence="2 3">
    <name type="scientific">Solidesulfovibrio magneticus str. Maddingley MBC34</name>
    <dbReference type="NCBI Taxonomy" id="1206767"/>
    <lineage>
        <taxon>Bacteria</taxon>
        <taxon>Pseudomonadati</taxon>
        <taxon>Thermodesulfobacteriota</taxon>
        <taxon>Desulfovibrionia</taxon>
        <taxon>Desulfovibrionales</taxon>
        <taxon>Desulfovibrionaceae</taxon>
        <taxon>Solidesulfovibrio</taxon>
    </lineage>
</organism>
<accession>K6GPR0</accession>
<dbReference type="Proteomes" id="UP000006272">
    <property type="component" value="Unassembled WGS sequence"/>
</dbReference>
<proteinExistence type="predicted"/>
<feature type="transmembrane region" description="Helical" evidence="1">
    <location>
        <begin position="66"/>
        <end position="86"/>
    </location>
</feature>
<keyword evidence="1" id="KW-0472">Membrane</keyword>
<keyword evidence="1" id="KW-1133">Transmembrane helix</keyword>
<dbReference type="EMBL" id="ALAO01000189">
    <property type="protein sequence ID" value="EKO38935.1"/>
    <property type="molecule type" value="Genomic_DNA"/>
</dbReference>
<dbReference type="AlphaFoldDB" id="K6GPR0"/>
<gene>
    <name evidence="2" type="ORF">B193_2348</name>
</gene>
<evidence type="ECO:0000313" key="2">
    <source>
        <dbReference type="EMBL" id="EKO38935.1"/>
    </source>
</evidence>
<sequence length="209" mass="23197">MKRCNIPASPKILLAWDITVPLLTNRFMLADFTRWMLLTYAVMALVACLIGLFIRDMKAFAGILQLFGLICAGMTVLFVLIMLLFFRNRMELAFAIDEAGVNALVASRKAKAGSRLAILLGVLAGKPGAVGTGLLARAQENTRLEFSELRWVRFSPASAVISLRDKWFMHVRLYCRPDNYAQAEALVERGLARAKSKVKPLRDAGQPLP</sequence>